<sequence>MPALVNIEGIGEQYAEKLAQAKIGTTQTLLRRCATRQGRRQISRESGVSGSKLLAFVNRADLFRIRGVGEEYSDLLEAAGVDTVPELAQRKAEHLYAKMIEVNQKRNLVRHVPGEARVRDWIQQAKKLDRVIEY</sequence>
<evidence type="ECO:0000313" key="2">
    <source>
        <dbReference type="EMBL" id="APZ91750.1"/>
    </source>
</evidence>
<dbReference type="AlphaFoldDB" id="A0A1P8WCG4"/>
<dbReference type="RefSeq" id="WP_077023461.1">
    <property type="nucleotide sequence ID" value="NZ_CP017641.1"/>
</dbReference>
<reference evidence="2 3" key="1">
    <citation type="journal article" date="2016" name="Front. Microbiol.">
        <title>Fuerstia marisgermanicae gen. nov., sp. nov., an Unusual Member of the Phylum Planctomycetes from the German Wadden Sea.</title>
        <authorList>
            <person name="Kohn T."/>
            <person name="Heuer A."/>
            <person name="Jogler M."/>
            <person name="Vollmers J."/>
            <person name="Boedeker C."/>
            <person name="Bunk B."/>
            <person name="Rast P."/>
            <person name="Borchert D."/>
            <person name="Glockner I."/>
            <person name="Freese H.M."/>
            <person name="Klenk H.P."/>
            <person name="Overmann J."/>
            <person name="Kaster A.K."/>
            <person name="Rohde M."/>
            <person name="Wiegand S."/>
            <person name="Jogler C."/>
        </authorList>
    </citation>
    <scope>NUCLEOTIDE SEQUENCE [LARGE SCALE GENOMIC DNA]</scope>
    <source>
        <strain evidence="2 3">NH11</strain>
    </source>
</reference>
<dbReference type="EMBL" id="CP017641">
    <property type="protein sequence ID" value="APZ91750.1"/>
    <property type="molecule type" value="Genomic_DNA"/>
</dbReference>
<dbReference type="KEGG" id="fmr:Fuma_01341"/>
<keyword evidence="3" id="KW-1185">Reference proteome</keyword>
<gene>
    <name evidence="2" type="ORF">Fuma_01341</name>
</gene>
<dbReference type="OrthoDB" id="9794786at2"/>
<dbReference type="Gene3D" id="1.10.150.20">
    <property type="entry name" value="5' to 3' exonuclease, C-terminal subdomain"/>
    <property type="match status" value="2"/>
</dbReference>
<feature type="domain" description="DUF4332" evidence="1">
    <location>
        <begin position="8"/>
        <end position="128"/>
    </location>
</feature>
<dbReference type="InterPro" id="IPR025567">
    <property type="entry name" value="DUF4332"/>
</dbReference>
<protein>
    <recommendedName>
        <fullName evidence="1">DUF4332 domain-containing protein</fullName>
    </recommendedName>
</protein>
<organism evidence="2 3">
    <name type="scientific">Fuerstiella marisgermanici</name>
    <dbReference type="NCBI Taxonomy" id="1891926"/>
    <lineage>
        <taxon>Bacteria</taxon>
        <taxon>Pseudomonadati</taxon>
        <taxon>Planctomycetota</taxon>
        <taxon>Planctomycetia</taxon>
        <taxon>Planctomycetales</taxon>
        <taxon>Planctomycetaceae</taxon>
        <taxon>Fuerstiella</taxon>
    </lineage>
</organism>
<evidence type="ECO:0000313" key="3">
    <source>
        <dbReference type="Proteomes" id="UP000187735"/>
    </source>
</evidence>
<proteinExistence type="predicted"/>
<accession>A0A1P8WCG4</accession>
<evidence type="ECO:0000259" key="1">
    <source>
        <dbReference type="Pfam" id="PF14229"/>
    </source>
</evidence>
<dbReference type="Pfam" id="PF14229">
    <property type="entry name" value="DUF4332"/>
    <property type="match status" value="1"/>
</dbReference>
<dbReference type="Proteomes" id="UP000187735">
    <property type="component" value="Chromosome"/>
</dbReference>
<name>A0A1P8WCG4_9PLAN</name>